<gene>
    <name evidence="1" type="ORF">GCM10007890_57580</name>
</gene>
<comment type="caution">
    <text evidence="1">The sequence shown here is derived from an EMBL/GenBank/DDBJ whole genome shotgun (WGS) entry which is preliminary data.</text>
</comment>
<dbReference type="Proteomes" id="UP001157440">
    <property type="component" value="Unassembled WGS sequence"/>
</dbReference>
<dbReference type="AlphaFoldDB" id="A0AA37TT29"/>
<accession>A0AA37TT29</accession>
<dbReference type="InterPro" id="IPR016181">
    <property type="entry name" value="Acyl_CoA_acyltransferase"/>
</dbReference>
<proteinExistence type="predicted"/>
<evidence type="ECO:0000313" key="2">
    <source>
        <dbReference type="Proteomes" id="UP001157440"/>
    </source>
</evidence>
<dbReference type="SUPFAM" id="SSF55729">
    <property type="entry name" value="Acyl-CoA N-acyltransferases (Nat)"/>
    <property type="match status" value="1"/>
</dbReference>
<reference evidence="2" key="1">
    <citation type="journal article" date="2019" name="Int. J. Syst. Evol. Microbiol.">
        <title>The Global Catalogue of Microorganisms (GCM) 10K type strain sequencing project: providing services to taxonomists for standard genome sequencing and annotation.</title>
        <authorList>
            <consortium name="The Broad Institute Genomics Platform"/>
            <consortium name="The Broad Institute Genome Sequencing Center for Infectious Disease"/>
            <person name="Wu L."/>
            <person name="Ma J."/>
        </authorList>
    </citation>
    <scope>NUCLEOTIDE SEQUENCE [LARGE SCALE GENOMIC DNA]</scope>
    <source>
        <strain evidence="2">NBRC 103632</strain>
    </source>
</reference>
<keyword evidence="2" id="KW-1185">Reference proteome</keyword>
<organism evidence="1 2">
    <name type="scientific">Methylobacterium tardum</name>
    <dbReference type="NCBI Taxonomy" id="374432"/>
    <lineage>
        <taxon>Bacteria</taxon>
        <taxon>Pseudomonadati</taxon>
        <taxon>Pseudomonadota</taxon>
        <taxon>Alphaproteobacteria</taxon>
        <taxon>Hyphomicrobiales</taxon>
        <taxon>Methylobacteriaceae</taxon>
        <taxon>Methylobacterium</taxon>
    </lineage>
</organism>
<sequence length="209" mass="23469">MPRLSARLSDEPEGKLIENALNTVCLAKVFKLSDLGACVLEIPARPQDYSLGSSKQTLRRKVKAAEKLGIYCRPVHDKDEQIALVATLDRAIAVKSNPLYREQDSDHSYLVGSGLWTVAFAQDGEPLVIAVTPRDGEWALLQAFVSLGETQHRSDARYLLTKVVVERLAVEGVRHLVDTRSPSQLPNGLRHFQRMLGFRIRRIRMRQSI</sequence>
<protein>
    <submittedName>
        <fullName evidence="1">Uncharacterized protein</fullName>
    </submittedName>
</protein>
<dbReference type="EMBL" id="BSPL01000029">
    <property type="protein sequence ID" value="GLS73743.1"/>
    <property type="molecule type" value="Genomic_DNA"/>
</dbReference>
<evidence type="ECO:0000313" key="1">
    <source>
        <dbReference type="EMBL" id="GLS73743.1"/>
    </source>
</evidence>
<name>A0AA37TT29_9HYPH</name>